<dbReference type="PANTHER" id="PTHR33732:SF2">
    <property type="entry name" value="REF_SRPP-LIKE PROTEIN"/>
    <property type="match status" value="1"/>
</dbReference>
<dbReference type="AlphaFoldDB" id="A0A2N9H7P8"/>
<gene>
    <name evidence="2" type="ORF">FSB_LOCUS38328</name>
</gene>
<dbReference type="PANTHER" id="PTHR33732">
    <property type="entry name" value="REF/SRPP-LIKE PROTEIN OS05G0151300/LOC_OS05G05940"/>
    <property type="match status" value="1"/>
</dbReference>
<dbReference type="EMBL" id="OIVN01003334">
    <property type="protein sequence ID" value="SPD10446.1"/>
    <property type="molecule type" value="Genomic_DNA"/>
</dbReference>
<proteinExistence type="inferred from homology"/>
<evidence type="ECO:0000313" key="2">
    <source>
        <dbReference type="EMBL" id="SPD10446.1"/>
    </source>
</evidence>
<comment type="similarity">
    <text evidence="1">Belongs to the REF/SRPP family.</text>
</comment>
<protein>
    <recommendedName>
        <fullName evidence="3">REF/SRPP-like protein</fullName>
    </recommendedName>
</protein>
<organism evidence="2">
    <name type="scientific">Fagus sylvatica</name>
    <name type="common">Beechnut</name>
    <dbReference type="NCBI Taxonomy" id="28930"/>
    <lineage>
        <taxon>Eukaryota</taxon>
        <taxon>Viridiplantae</taxon>
        <taxon>Streptophyta</taxon>
        <taxon>Embryophyta</taxon>
        <taxon>Tracheophyta</taxon>
        <taxon>Spermatophyta</taxon>
        <taxon>Magnoliopsida</taxon>
        <taxon>eudicotyledons</taxon>
        <taxon>Gunneridae</taxon>
        <taxon>Pentapetalae</taxon>
        <taxon>rosids</taxon>
        <taxon>fabids</taxon>
        <taxon>Fagales</taxon>
        <taxon>Fagaceae</taxon>
        <taxon>Fagus</taxon>
    </lineage>
</organism>
<dbReference type="Pfam" id="PF05755">
    <property type="entry name" value="REF"/>
    <property type="match status" value="1"/>
</dbReference>
<name>A0A2N9H7P8_FAGSY</name>
<accession>A0A2N9H7P8</accession>
<reference evidence="2" key="1">
    <citation type="submission" date="2018-02" db="EMBL/GenBank/DDBJ databases">
        <authorList>
            <person name="Cohen D.B."/>
            <person name="Kent A.D."/>
        </authorList>
    </citation>
    <scope>NUCLEOTIDE SEQUENCE</scope>
</reference>
<dbReference type="InterPro" id="IPR008802">
    <property type="entry name" value="REF"/>
</dbReference>
<evidence type="ECO:0000256" key="1">
    <source>
        <dbReference type="ARBA" id="ARBA00009737"/>
    </source>
</evidence>
<sequence length="237" mass="26238">MAAEMQEMEIERRTKQELKHLGFVRITAIHALVCVSNLYDYAKHNSGPLRSTVATVESAVTTVVSPVYHKFKDLPDDLLGFLDEKVDEATHKFDEHAPPLAKQVVRRTHSLIQKTSQKARKLVNEAQTGGPRAALHYAVSEYKQLLVSQSMKIWGGLNKCPPFHTVAVKVVPAAAHLSEKYNHVVNDMTQKGYPIFGYMPLVPVEEISEAVKQGEAEKKGDAAAAYAEQKADSSDSD</sequence>
<evidence type="ECO:0008006" key="3">
    <source>
        <dbReference type="Google" id="ProtNLM"/>
    </source>
</evidence>